<evidence type="ECO:0000259" key="15">
    <source>
        <dbReference type="PROSITE" id="PS50011"/>
    </source>
</evidence>
<dbReference type="STRING" id="1841860.GCA_900157375_04718"/>
<dbReference type="SMART" id="SM00220">
    <property type="entry name" value="S_TKc"/>
    <property type="match status" value="1"/>
</dbReference>
<feature type="compositionally biased region" description="Low complexity" evidence="13">
    <location>
        <begin position="304"/>
        <end position="316"/>
    </location>
</feature>
<dbReference type="Pfam" id="PF00069">
    <property type="entry name" value="Pkinase"/>
    <property type="match status" value="1"/>
</dbReference>
<dbReference type="SUPFAM" id="SSF56112">
    <property type="entry name" value="Protein kinase-like (PK-like)"/>
    <property type="match status" value="1"/>
</dbReference>
<evidence type="ECO:0000313" key="17">
    <source>
        <dbReference type="Proteomes" id="UP000240988"/>
    </source>
</evidence>
<keyword evidence="5" id="KW-0808">Transferase</keyword>
<dbReference type="AlphaFoldDB" id="A0A2U3NZE4"/>
<protein>
    <recommendedName>
        <fullName evidence="2">non-specific serine/threonine protein kinase</fullName>
        <ecNumber evidence="2">2.7.11.1</ecNumber>
    </recommendedName>
</protein>
<organism evidence="16 17">
    <name type="scientific">Mycobacterium rhizamassiliense</name>
    <dbReference type="NCBI Taxonomy" id="1841860"/>
    <lineage>
        <taxon>Bacteria</taxon>
        <taxon>Bacillati</taxon>
        <taxon>Actinomycetota</taxon>
        <taxon>Actinomycetes</taxon>
        <taxon>Mycobacteriales</taxon>
        <taxon>Mycobacteriaceae</taxon>
        <taxon>Mycobacterium</taxon>
    </lineage>
</organism>
<evidence type="ECO:0000313" key="16">
    <source>
        <dbReference type="EMBL" id="SPM36874.1"/>
    </source>
</evidence>
<dbReference type="GO" id="GO:0004674">
    <property type="term" value="F:protein serine/threonine kinase activity"/>
    <property type="evidence" value="ECO:0007669"/>
    <property type="project" value="UniProtKB-KW"/>
</dbReference>
<keyword evidence="9 12" id="KW-0067">ATP-binding</keyword>
<feature type="compositionally biased region" description="Polar residues" evidence="13">
    <location>
        <begin position="347"/>
        <end position="356"/>
    </location>
</feature>
<keyword evidence="11 14" id="KW-0472">Membrane</keyword>
<dbReference type="PROSITE" id="PS00107">
    <property type="entry name" value="PROTEIN_KINASE_ATP"/>
    <property type="match status" value="1"/>
</dbReference>
<evidence type="ECO:0000256" key="14">
    <source>
        <dbReference type="SAM" id="Phobius"/>
    </source>
</evidence>
<dbReference type="FunFam" id="3.30.200.20:FF:000348">
    <property type="entry name" value="Serine/threonine protein kinase"/>
    <property type="match status" value="1"/>
</dbReference>
<dbReference type="PANTHER" id="PTHR43289">
    <property type="entry name" value="MITOGEN-ACTIVATED PROTEIN KINASE KINASE KINASE 20-RELATED"/>
    <property type="match status" value="1"/>
</dbReference>
<feature type="region of interest" description="Disordered" evidence="13">
    <location>
        <begin position="296"/>
        <end position="316"/>
    </location>
</feature>
<evidence type="ECO:0000256" key="2">
    <source>
        <dbReference type="ARBA" id="ARBA00012513"/>
    </source>
</evidence>
<keyword evidence="17" id="KW-1185">Reference proteome</keyword>
<dbReference type="InterPro" id="IPR011009">
    <property type="entry name" value="Kinase-like_dom_sf"/>
</dbReference>
<evidence type="ECO:0000256" key="4">
    <source>
        <dbReference type="ARBA" id="ARBA00022527"/>
    </source>
</evidence>
<dbReference type="GO" id="GO:0005886">
    <property type="term" value="C:plasma membrane"/>
    <property type="evidence" value="ECO:0007669"/>
    <property type="project" value="UniProtKB-SubCell"/>
</dbReference>
<dbReference type="PANTHER" id="PTHR43289:SF6">
    <property type="entry name" value="SERINE_THREONINE-PROTEIN KINASE NEKL-3"/>
    <property type="match status" value="1"/>
</dbReference>
<keyword evidence="10 14" id="KW-1133">Transmembrane helix</keyword>
<dbReference type="EMBL" id="FUFA01000005">
    <property type="protein sequence ID" value="SPM36874.1"/>
    <property type="molecule type" value="Genomic_DNA"/>
</dbReference>
<gene>
    <name evidence="16" type="ORF">MRAB57_4715</name>
</gene>
<dbReference type="CDD" id="cd14014">
    <property type="entry name" value="STKc_PknB_like"/>
    <property type="match status" value="1"/>
</dbReference>
<dbReference type="Gene3D" id="1.10.510.10">
    <property type="entry name" value="Transferase(Phosphotransferase) domain 1"/>
    <property type="match status" value="1"/>
</dbReference>
<feature type="region of interest" description="Disordered" evidence="13">
    <location>
        <begin position="347"/>
        <end position="369"/>
    </location>
</feature>
<feature type="transmembrane region" description="Helical" evidence="14">
    <location>
        <begin position="325"/>
        <end position="345"/>
    </location>
</feature>
<dbReference type="FunFam" id="1.10.510.10:FF:000021">
    <property type="entry name" value="Serine/threonine protein kinase"/>
    <property type="match status" value="1"/>
</dbReference>
<evidence type="ECO:0000256" key="5">
    <source>
        <dbReference type="ARBA" id="ARBA00022679"/>
    </source>
</evidence>
<dbReference type="GO" id="GO:0080090">
    <property type="term" value="P:regulation of primary metabolic process"/>
    <property type="evidence" value="ECO:0007669"/>
    <property type="project" value="UniProtKB-ARBA"/>
</dbReference>
<dbReference type="RefSeq" id="WP_077089489.1">
    <property type="nucleotide sequence ID" value="NZ_LT721901.1"/>
</dbReference>
<proteinExistence type="predicted"/>
<keyword evidence="8 16" id="KW-0418">Kinase</keyword>
<feature type="domain" description="Protein kinase" evidence="15">
    <location>
        <begin position="16"/>
        <end position="276"/>
    </location>
</feature>
<dbReference type="OrthoDB" id="9762169at2"/>
<evidence type="ECO:0000256" key="9">
    <source>
        <dbReference type="ARBA" id="ARBA00022840"/>
    </source>
</evidence>
<dbReference type="Proteomes" id="UP000240988">
    <property type="component" value="Unassembled WGS sequence"/>
</dbReference>
<evidence type="ECO:0000256" key="6">
    <source>
        <dbReference type="ARBA" id="ARBA00022692"/>
    </source>
</evidence>
<dbReference type="EC" id="2.7.11.1" evidence="2"/>
<sequence>MSGAEGSRTGTTFGPYRLKRLLGRGGMGEVYEAEHTVKEWTVAIKLMSRAFSQDPVFRKRMEREARITGRLLEPHVVPIHDYGEIDGQLFLEMRLIEGVDLGSLLEKEGAFLAPRSVAIIHQVALALDAAHAAGVTHRDVKPQNILITGSDFAYLVDFGIASAKTDEKLTQLGTAVGTWKYMAPERFSNGEVTPRADVYALACVLYECLTGAAPYRADNTGVLITSHMMEPAPQPSAAGLGVPQAFDAVIERGMAKNPDDRYESAGALAAAAHEALSTPDRNAASTILRRTDTAIRQSADTQVPTPAFNPAAAATAPRQRKRWPIIAAVVAVVAVVGGVGTWLLVSPSSDRSTPSAAKTAPPSVQPTSDDQAKLLSLLPSGYGSGTCTPATPDPGSVWVGASTMVSCGQNTQPGGPTRATYGLFPNVESLRKAFYDGLSSSSLVDCPSEGKSPAPWQSNRSNETEGQIACGIKNSQPNLVWTFDKKLMLSEVSGGQSVDDLHKWWDAYS</sequence>
<keyword evidence="4 16" id="KW-0723">Serine/threonine-protein kinase</keyword>
<keyword evidence="7 12" id="KW-0547">Nucleotide-binding</keyword>
<keyword evidence="6 14" id="KW-0812">Transmembrane</keyword>
<dbReference type="PROSITE" id="PS50011">
    <property type="entry name" value="PROTEIN_KINASE_DOM"/>
    <property type="match status" value="1"/>
</dbReference>
<evidence type="ECO:0000256" key="8">
    <source>
        <dbReference type="ARBA" id="ARBA00022777"/>
    </source>
</evidence>
<dbReference type="InterPro" id="IPR017441">
    <property type="entry name" value="Protein_kinase_ATP_BS"/>
</dbReference>
<name>A0A2U3NZE4_9MYCO</name>
<dbReference type="InterPro" id="IPR000719">
    <property type="entry name" value="Prot_kinase_dom"/>
</dbReference>
<keyword evidence="3" id="KW-1003">Cell membrane</keyword>
<dbReference type="InterPro" id="IPR008271">
    <property type="entry name" value="Ser/Thr_kinase_AS"/>
</dbReference>
<evidence type="ECO:0000256" key="13">
    <source>
        <dbReference type="SAM" id="MobiDB-lite"/>
    </source>
</evidence>
<evidence type="ECO:0000256" key="3">
    <source>
        <dbReference type="ARBA" id="ARBA00022475"/>
    </source>
</evidence>
<dbReference type="Gene3D" id="3.30.200.20">
    <property type="entry name" value="Phosphorylase Kinase, domain 1"/>
    <property type="match status" value="1"/>
</dbReference>
<reference evidence="16 17" key="1">
    <citation type="submission" date="2017-01" db="EMBL/GenBank/DDBJ databases">
        <authorList>
            <consortium name="Urmite Genomes"/>
        </authorList>
    </citation>
    <scope>NUCLEOTIDE SEQUENCE [LARGE SCALE GENOMIC DNA]</scope>
    <source>
        <strain evidence="16 17">AB57</strain>
    </source>
</reference>
<dbReference type="PROSITE" id="PS00108">
    <property type="entry name" value="PROTEIN_KINASE_ST"/>
    <property type="match status" value="1"/>
</dbReference>
<evidence type="ECO:0000256" key="12">
    <source>
        <dbReference type="PROSITE-ProRule" id="PRU10141"/>
    </source>
</evidence>
<evidence type="ECO:0000256" key="10">
    <source>
        <dbReference type="ARBA" id="ARBA00022989"/>
    </source>
</evidence>
<accession>A0A2U3NZE4</accession>
<evidence type="ECO:0000256" key="7">
    <source>
        <dbReference type="ARBA" id="ARBA00022741"/>
    </source>
</evidence>
<feature type="binding site" evidence="12">
    <location>
        <position position="45"/>
    </location>
    <ligand>
        <name>ATP</name>
        <dbReference type="ChEBI" id="CHEBI:30616"/>
    </ligand>
</feature>
<comment type="subcellular location">
    <subcellularLocation>
        <location evidence="1">Cell membrane</location>
        <topology evidence="1">Single-pass membrane protein</topology>
    </subcellularLocation>
</comment>
<dbReference type="GO" id="GO:0005524">
    <property type="term" value="F:ATP binding"/>
    <property type="evidence" value="ECO:0007669"/>
    <property type="project" value="UniProtKB-UniRule"/>
</dbReference>
<evidence type="ECO:0000256" key="11">
    <source>
        <dbReference type="ARBA" id="ARBA00023136"/>
    </source>
</evidence>
<evidence type="ECO:0000256" key="1">
    <source>
        <dbReference type="ARBA" id="ARBA00004162"/>
    </source>
</evidence>